<dbReference type="InterPro" id="IPR027417">
    <property type="entry name" value="P-loop_NTPase"/>
</dbReference>
<dbReference type="GO" id="GO:0006654">
    <property type="term" value="P:phosphatidic acid biosynthetic process"/>
    <property type="evidence" value="ECO:0007669"/>
    <property type="project" value="TreeGrafter"/>
</dbReference>
<keyword evidence="4 9" id="KW-0418">Kinase</keyword>
<dbReference type="HAMAP" id="MF_00238">
    <property type="entry name" value="Cytidyl_kinase_type1"/>
    <property type="match status" value="1"/>
</dbReference>
<evidence type="ECO:0000313" key="12">
    <source>
        <dbReference type="Proteomes" id="UP000018291"/>
    </source>
</evidence>
<dbReference type="NCBIfam" id="TIGR00017">
    <property type="entry name" value="cmk"/>
    <property type="match status" value="1"/>
</dbReference>
<dbReference type="CDD" id="cd02020">
    <property type="entry name" value="CMPK"/>
    <property type="match status" value="1"/>
</dbReference>
<dbReference type="eggNOG" id="COG0204">
    <property type="taxonomic scope" value="Bacteria"/>
</dbReference>
<dbReference type="GO" id="GO:0003841">
    <property type="term" value="F:1-acylglycerol-3-phosphate O-acyltransferase activity"/>
    <property type="evidence" value="ECO:0007669"/>
    <property type="project" value="TreeGrafter"/>
</dbReference>
<comment type="subcellular location">
    <subcellularLocation>
        <location evidence="9">Cytoplasm</location>
    </subcellularLocation>
</comment>
<dbReference type="OrthoDB" id="9807434at2"/>
<dbReference type="STRING" id="1229780.BN381_290068"/>
<evidence type="ECO:0000256" key="9">
    <source>
        <dbReference type="HAMAP-Rule" id="MF_00238"/>
    </source>
</evidence>
<dbReference type="Gene3D" id="3.40.50.300">
    <property type="entry name" value="P-loop containing nucleotide triphosphate hydrolases"/>
    <property type="match status" value="1"/>
</dbReference>
<feature type="binding site" evidence="9">
    <location>
        <begin position="26"/>
        <end position="34"/>
    </location>
    <ligand>
        <name>ATP</name>
        <dbReference type="ChEBI" id="CHEBI:30616"/>
    </ligand>
</feature>
<comment type="catalytic activity">
    <reaction evidence="7 9">
        <text>dCMP + ATP = dCDP + ADP</text>
        <dbReference type="Rhea" id="RHEA:25094"/>
        <dbReference type="ChEBI" id="CHEBI:30616"/>
        <dbReference type="ChEBI" id="CHEBI:57566"/>
        <dbReference type="ChEBI" id="CHEBI:58593"/>
        <dbReference type="ChEBI" id="CHEBI:456216"/>
        <dbReference type="EC" id="2.7.4.25"/>
    </reaction>
</comment>
<sequence>MNPNRSVDGQPASAPSGAARVVAIDGPAGSGKSTVARTVAGRLGMAHLDTGAMYRGVAFAALEAGIDLGDGDALDALAERVDMAFDGSRLLVDGADATEAIRGQAVSTAVSPVATNAGVREVMVQRQREWAADHDGGVIEGRDIGTAVFPDAPVKVFLTATPEERARRRSDETDDVDLETLAAQIAERDERDANRAVNPMRPADDGVVIDTTDLNLDQVVDAVIALVPWVGEDRKSRPPAEPEPAADTVAEGTAPSLPRAFVRPAQPVVDAPALGIGARLGYRAISGTSRALAKVAYRSEIMGKERLPRTGPYILAPSHRSGLDFLLAAMVTRRRVRWMAKESLWTYPALGSFVDVMGGFQVNRGTADRRSLRVAEAVLADGQPLVVFPEGTRRNGAVVEGLFDGAAWLASRQRVPLVPVGIAGTEEAMSTGTRLPRPGKIVIWIGEPLWPDVPRAGRVPRREVTAFSDRLLPELQDAFDRANAHRGLTTLG</sequence>
<dbReference type="InterPro" id="IPR011994">
    <property type="entry name" value="Cytidylate_kinase_dom"/>
</dbReference>
<keyword evidence="12" id="KW-1185">Reference proteome</keyword>
<evidence type="ECO:0000313" key="11">
    <source>
        <dbReference type="EMBL" id="CCM63709.1"/>
    </source>
</evidence>
<dbReference type="SUPFAM" id="SSF52540">
    <property type="entry name" value="P-loop containing nucleoside triphosphate hydrolases"/>
    <property type="match status" value="1"/>
</dbReference>
<comment type="caution">
    <text evidence="11">The sequence shown here is derived from an EMBL/GenBank/DDBJ whole genome shotgun (WGS) entry which is preliminary data.</text>
</comment>
<dbReference type="RefSeq" id="WP_012226741.1">
    <property type="nucleotide sequence ID" value="NZ_HG422565.1"/>
</dbReference>
<reference evidence="11 12" key="1">
    <citation type="journal article" date="2013" name="ISME J.">
        <title>Metabolic model for the filamentous 'Candidatus Microthrix parvicella' based on genomic and metagenomic analyses.</title>
        <authorList>
            <person name="Jon McIlroy S."/>
            <person name="Kristiansen R."/>
            <person name="Albertsen M."/>
            <person name="Michael Karst S."/>
            <person name="Rossetti S."/>
            <person name="Lund Nielsen J."/>
            <person name="Tandoi V."/>
            <person name="James Seviour R."/>
            <person name="Nielsen P.H."/>
        </authorList>
    </citation>
    <scope>NUCLEOTIDE SEQUENCE [LARGE SCALE GENOMIC DNA]</scope>
    <source>
        <strain evidence="11 12">RN1</strain>
    </source>
</reference>
<evidence type="ECO:0000256" key="3">
    <source>
        <dbReference type="ARBA" id="ARBA00022741"/>
    </source>
</evidence>
<organism evidence="11 12">
    <name type="scientific">Candidatus Neomicrothrix parvicella RN1</name>
    <dbReference type="NCBI Taxonomy" id="1229780"/>
    <lineage>
        <taxon>Bacteria</taxon>
        <taxon>Bacillati</taxon>
        <taxon>Actinomycetota</taxon>
        <taxon>Acidimicrobiia</taxon>
        <taxon>Acidimicrobiales</taxon>
        <taxon>Microthrixaceae</taxon>
        <taxon>Candidatus Neomicrothrix</taxon>
    </lineage>
</organism>
<evidence type="ECO:0000256" key="5">
    <source>
        <dbReference type="ARBA" id="ARBA00022840"/>
    </source>
</evidence>
<dbReference type="SMART" id="SM00563">
    <property type="entry name" value="PlsC"/>
    <property type="match status" value="1"/>
</dbReference>
<dbReference type="PANTHER" id="PTHR10434:SF11">
    <property type="entry name" value="1-ACYL-SN-GLYCEROL-3-PHOSPHATE ACYLTRANSFERASE"/>
    <property type="match status" value="1"/>
</dbReference>
<evidence type="ECO:0000256" key="6">
    <source>
        <dbReference type="ARBA" id="ARBA00023315"/>
    </source>
</evidence>
<keyword evidence="6" id="KW-0012">Acyltransferase</keyword>
<keyword evidence="2 9" id="KW-0808">Transferase</keyword>
<dbReference type="Proteomes" id="UP000018291">
    <property type="component" value="Unassembled WGS sequence"/>
</dbReference>
<protein>
    <recommendedName>
        <fullName evidence="9">Cytidylate kinase</fullName>
        <shortName evidence="9">CK</shortName>
        <ecNumber evidence="9">2.7.4.25</ecNumber>
    </recommendedName>
    <alternativeName>
        <fullName evidence="9">Cytidine monophosphate kinase</fullName>
        <shortName evidence="9">CMP kinase</shortName>
    </alternativeName>
</protein>
<dbReference type="GO" id="GO:0005737">
    <property type="term" value="C:cytoplasm"/>
    <property type="evidence" value="ECO:0007669"/>
    <property type="project" value="UniProtKB-SubCell"/>
</dbReference>
<keyword evidence="9" id="KW-0963">Cytoplasm</keyword>
<dbReference type="HOGENOM" id="CLU_554001_0_0_11"/>
<feature type="domain" description="Phospholipid/glycerol acyltransferase" evidence="10">
    <location>
        <begin position="313"/>
        <end position="425"/>
    </location>
</feature>
<name>R4YYQ0_9ACTN</name>
<dbReference type="eggNOG" id="COG0283">
    <property type="taxonomic scope" value="Bacteria"/>
</dbReference>
<evidence type="ECO:0000259" key="10">
    <source>
        <dbReference type="SMART" id="SM00563"/>
    </source>
</evidence>
<dbReference type="CDD" id="cd07989">
    <property type="entry name" value="LPLAT_AGPAT-like"/>
    <property type="match status" value="1"/>
</dbReference>
<comment type="similarity">
    <text evidence="1 9">Belongs to the cytidylate kinase family. Type 1 subfamily.</text>
</comment>
<gene>
    <name evidence="9" type="primary">cmk</name>
    <name evidence="11" type="ORF">BN381_290068</name>
</gene>
<evidence type="ECO:0000256" key="1">
    <source>
        <dbReference type="ARBA" id="ARBA00009427"/>
    </source>
</evidence>
<dbReference type="Pfam" id="PF01553">
    <property type="entry name" value="Acyltransferase"/>
    <property type="match status" value="1"/>
</dbReference>
<dbReference type="GO" id="GO:0006220">
    <property type="term" value="P:pyrimidine nucleotide metabolic process"/>
    <property type="evidence" value="ECO:0007669"/>
    <property type="project" value="UniProtKB-UniRule"/>
</dbReference>
<proteinExistence type="inferred from homology"/>
<dbReference type="EMBL" id="CANL01000022">
    <property type="protein sequence ID" value="CCM63709.1"/>
    <property type="molecule type" value="Genomic_DNA"/>
</dbReference>
<evidence type="ECO:0000256" key="8">
    <source>
        <dbReference type="ARBA" id="ARBA00048478"/>
    </source>
</evidence>
<keyword evidence="3 9" id="KW-0547">Nucleotide-binding</keyword>
<dbReference type="PANTHER" id="PTHR10434">
    <property type="entry name" value="1-ACYL-SN-GLYCEROL-3-PHOSPHATE ACYLTRANSFERASE"/>
    <property type="match status" value="1"/>
</dbReference>
<accession>R4YYQ0</accession>
<dbReference type="EC" id="2.7.4.25" evidence="9"/>
<evidence type="ECO:0000256" key="7">
    <source>
        <dbReference type="ARBA" id="ARBA00047615"/>
    </source>
</evidence>
<dbReference type="Pfam" id="PF02224">
    <property type="entry name" value="Cytidylate_kin"/>
    <property type="match status" value="1"/>
</dbReference>
<comment type="catalytic activity">
    <reaction evidence="8 9">
        <text>CMP + ATP = CDP + ADP</text>
        <dbReference type="Rhea" id="RHEA:11600"/>
        <dbReference type="ChEBI" id="CHEBI:30616"/>
        <dbReference type="ChEBI" id="CHEBI:58069"/>
        <dbReference type="ChEBI" id="CHEBI:60377"/>
        <dbReference type="ChEBI" id="CHEBI:456216"/>
        <dbReference type="EC" id="2.7.4.25"/>
    </reaction>
</comment>
<dbReference type="InterPro" id="IPR003136">
    <property type="entry name" value="Cytidylate_kin"/>
</dbReference>
<dbReference type="SUPFAM" id="SSF69593">
    <property type="entry name" value="Glycerol-3-phosphate (1)-acyltransferase"/>
    <property type="match status" value="1"/>
</dbReference>
<dbReference type="AlphaFoldDB" id="R4YYQ0"/>
<evidence type="ECO:0000256" key="4">
    <source>
        <dbReference type="ARBA" id="ARBA00022777"/>
    </source>
</evidence>
<dbReference type="GO" id="GO:0036431">
    <property type="term" value="F:dCMP kinase activity"/>
    <property type="evidence" value="ECO:0007669"/>
    <property type="project" value="InterPro"/>
</dbReference>
<dbReference type="GO" id="GO:0005524">
    <property type="term" value="F:ATP binding"/>
    <property type="evidence" value="ECO:0007669"/>
    <property type="project" value="UniProtKB-UniRule"/>
</dbReference>
<evidence type="ECO:0000256" key="2">
    <source>
        <dbReference type="ARBA" id="ARBA00022679"/>
    </source>
</evidence>
<keyword evidence="5 9" id="KW-0067">ATP-binding</keyword>
<dbReference type="InterPro" id="IPR002123">
    <property type="entry name" value="Plipid/glycerol_acylTrfase"/>
</dbReference>
<dbReference type="GO" id="GO:0036430">
    <property type="term" value="F:CMP kinase activity"/>
    <property type="evidence" value="ECO:0007669"/>
    <property type="project" value="RHEA"/>
</dbReference>